<dbReference type="GO" id="GO:0016020">
    <property type="term" value="C:membrane"/>
    <property type="evidence" value="ECO:0007669"/>
    <property type="project" value="InterPro"/>
</dbReference>
<protein>
    <submittedName>
        <fullName evidence="4">GerA spore germination protein</fullName>
    </submittedName>
</protein>
<proteinExistence type="inferred from homology"/>
<evidence type="ECO:0000313" key="5">
    <source>
        <dbReference type="Proteomes" id="UP000001572"/>
    </source>
</evidence>
<dbReference type="PANTHER" id="PTHR22550:SF5">
    <property type="entry name" value="LEUCINE ZIPPER PROTEIN 4"/>
    <property type="match status" value="1"/>
</dbReference>
<reference evidence="5" key="1">
    <citation type="journal article" date="2016" name="Genome Announc.">
        <title>Complete genome sequence of Alkaliphilus metalliredigens strain QYMF, an alkaliphilic and metal-reducing bacterium isolated from borax-contaminated leachate ponds.</title>
        <authorList>
            <person name="Hwang C."/>
            <person name="Copeland A."/>
            <person name="Lucas S."/>
            <person name="Lapidus A."/>
            <person name="Barry K."/>
            <person name="Detter J.C."/>
            <person name="Glavina Del Rio T."/>
            <person name="Hammon N."/>
            <person name="Israni S."/>
            <person name="Dalin E."/>
            <person name="Tice H."/>
            <person name="Pitluck S."/>
            <person name="Chertkov O."/>
            <person name="Brettin T."/>
            <person name="Bruce D."/>
            <person name="Han C."/>
            <person name="Schmutz J."/>
            <person name="Larimer F."/>
            <person name="Land M.L."/>
            <person name="Hauser L."/>
            <person name="Kyrpides N."/>
            <person name="Mikhailova N."/>
            <person name="Ye Q."/>
            <person name="Zhou J."/>
            <person name="Richardson P."/>
            <person name="Fields M.W."/>
        </authorList>
    </citation>
    <scope>NUCLEOTIDE SEQUENCE [LARGE SCALE GENOMIC DNA]</scope>
    <source>
        <strain evidence="5">QYMF</strain>
    </source>
</reference>
<evidence type="ECO:0000256" key="2">
    <source>
        <dbReference type="ARBA" id="ARBA00023136"/>
    </source>
</evidence>
<keyword evidence="3" id="KW-1133">Transmembrane helix</keyword>
<dbReference type="STRING" id="293826.Amet_1285"/>
<dbReference type="PANTHER" id="PTHR22550">
    <property type="entry name" value="SPORE GERMINATION PROTEIN"/>
    <property type="match status" value="1"/>
</dbReference>
<feature type="transmembrane region" description="Helical" evidence="3">
    <location>
        <begin position="320"/>
        <end position="342"/>
    </location>
</feature>
<dbReference type="PIRSF" id="PIRSF005690">
    <property type="entry name" value="GerBA"/>
    <property type="match status" value="1"/>
</dbReference>
<dbReference type="EMBL" id="CP000724">
    <property type="protein sequence ID" value="ABR47490.1"/>
    <property type="molecule type" value="Genomic_DNA"/>
</dbReference>
<keyword evidence="5" id="KW-1185">Reference proteome</keyword>
<name>A6TMS2_ALKMQ</name>
<gene>
    <name evidence="4" type="ordered locus">Amet_1285</name>
</gene>
<dbReference type="RefSeq" id="WP_012062531.1">
    <property type="nucleotide sequence ID" value="NC_009633.1"/>
</dbReference>
<feature type="transmembrane region" description="Helical" evidence="3">
    <location>
        <begin position="443"/>
        <end position="468"/>
    </location>
</feature>
<dbReference type="Pfam" id="PF03323">
    <property type="entry name" value="GerA"/>
    <property type="match status" value="1"/>
</dbReference>
<accession>A6TMS2</accession>
<dbReference type="Proteomes" id="UP000001572">
    <property type="component" value="Chromosome"/>
</dbReference>
<dbReference type="eggNOG" id="COG0697">
    <property type="taxonomic scope" value="Bacteria"/>
</dbReference>
<comment type="similarity">
    <text evidence="1">Belongs to the GerABKA family.</text>
</comment>
<evidence type="ECO:0000256" key="1">
    <source>
        <dbReference type="ARBA" id="ARBA00005278"/>
    </source>
</evidence>
<keyword evidence="3" id="KW-0812">Transmembrane</keyword>
<dbReference type="GO" id="GO:0009847">
    <property type="term" value="P:spore germination"/>
    <property type="evidence" value="ECO:0007669"/>
    <property type="project" value="InterPro"/>
</dbReference>
<organism evidence="4 5">
    <name type="scientific">Alkaliphilus metalliredigens (strain QYMF)</name>
    <dbReference type="NCBI Taxonomy" id="293826"/>
    <lineage>
        <taxon>Bacteria</taxon>
        <taxon>Bacillati</taxon>
        <taxon>Bacillota</taxon>
        <taxon>Clostridia</taxon>
        <taxon>Peptostreptococcales</taxon>
        <taxon>Natronincolaceae</taxon>
        <taxon>Alkaliphilus</taxon>
    </lineage>
</organism>
<keyword evidence="2 3" id="KW-0472">Membrane</keyword>
<feature type="transmembrane region" description="Helical" evidence="3">
    <location>
        <begin position="414"/>
        <end position="431"/>
    </location>
</feature>
<dbReference type="AlphaFoldDB" id="A6TMS2"/>
<dbReference type="KEGG" id="amt:Amet_1285"/>
<feature type="transmembrane region" description="Helical" evidence="3">
    <location>
        <begin position="391"/>
        <end position="408"/>
    </location>
</feature>
<dbReference type="HOGENOM" id="CLU_021639_4_1_9"/>
<evidence type="ECO:0000256" key="3">
    <source>
        <dbReference type="SAM" id="Phobius"/>
    </source>
</evidence>
<dbReference type="InterPro" id="IPR004995">
    <property type="entry name" value="Spore_Ger"/>
</dbReference>
<evidence type="ECO:0000313" key="4">
    <source>
        <dbReference type="EMBL" id="ABR47490.1"/>
    </source>
</evidence>
<dbReference type="InterPro" id="IPR050768">
    <property type="entry name" value="UPF0353/GerABKA_families"/>
</dbReference>
<sequence length="515" mass="57979">MFRKIMNFIKYMKYSPQNAPYPKPKVDKVMEKIPSDINVIRRHIEKIGHETGGVIIKPFVIHHNHTEALMVYIDGMADTASVEFHVLRPLMSKKIKESAGEKVDEDISSNLLKEIITAANSFTIDSMNVAMEYLFEGNALVFIEDTSQAIVIDAKGWAIRPVEEPQTDTVIRGPREGFVEDLQTNIALLRRKFKSPKLRFESMFVGRYSRTEINICYISGKADEEMLKEMRRRIARIDIDAVLDSAYIEQYIEDSPLSLFPLVGSTEKPDIVLGKILEGRIAILCDGSPFVLTAPQLFIEQIQSGADYYRRNVFSFTIRALRLLALFITTTLPAVYVAAQSFHHEFIPFELFISMAASREGLPFSSFIEALLMIIIFELIKEAGIRMPKPIGQAVSIVGAVVLGQAAVEANITSPLMVIVVALTAISGFIVPSLDETNTFIRLFLLVTANFLGFYGLAFAVMILVIYMCNLKSFGINYLSPLAPISLSHLTDTYARLPLWVIFKDKKSLFQQHKK</sequence>
<feature type="transmembrane region" description="Helical" evidence="3">
    <location>
        <begin position="362"/>
        <end position="379"/>
    </location>
</feature>